<dbReference type="Pfam" id="PF07992">
    <property type="entry name" value="Pyr_redox_2"/>
    <property type="match status" value="1"/>
</dbReference>
<dbReference type="PIRSF" id="PIRSF037495">
    <property type="entry name" value="Opine_OX_OoxA/HcnB"/>
    <property type="match status" value="1"/>
</dbReference>
<evidence type="ECO:0000313" key="4">
    <source>
        <dbReference type="Proteomes" id="UP001205185"/>
    </source>
</evidence>
<accession>A0ABT1IDC0</accession>
<keyword evidence="4" id="KW-1185">Reference proteome</keyword>
<reference evidence="3 4" key="1">
    <citation type="submission" date="2022-06" db="EMBL/GenBank/DDBJ databases">
        <title>Genomic Encyclopedia of Archaeal and Bacterial Type Strains, Phase II (KMG-II): from individual species to whole genera.</title>
        <authorList>
            <person name="Goeker M."/>
        </authorList>
    </citation>
    <scope>NUCLEOTIDE SEQUENCE [LARGE SCALE GENOMIC DNA]</scope>
    <source>
        <strain evidence="3 4">DSM 44255</strain>
    </source>
</reference>
<dbReference type="Gene3D" id="3.50.50.60">
    <property type="entry name" value="FAD/NAD(P)-binding domain"/>
    <property type="match status" value="3"/>
</dbReference>
<dbReference type="InterPro" id="IPR017224">
    <property type="entry name" value="Opine_Oxase_asu/HCN_bsu"/>
</dbReference>
<evidence type="ECO:0000313" key="3">
    <source>
        <dbReference type="EMBL" id="MCP2270630.1"/>
    </source>
</evidence>
<dbReference type="PANTHER" id="PTHR42949">
    <property type="entry name" value="ANAEROBIC GLYCEROL-3-PHOSPHATE DEHYDROGENASE SUBUNIT B"/>
    <property type="match status" value="1"/>
</dbReference>
<dbReference type="PRINTS" id="PR00469">
    <property type="entry name" value="PNDRDTASEII"/>
</dbReference>
<keyword evidence="1" id="KW-0560">Oxidoreductase</keyword>
<dbReference type="InterPro" id="IPR023753">
    <property type="entry name" value="FAD/NAD-binding_dom"/>
</dbReference>
<dbReference type="InterPro" id="IPR036188">
    <property type="entry name" value="FAD/NAD-bd_sf"/>
</dbReference>
<gene>
    <name evidence="3" type="ORF">LV75_003131</name>
</gene>
<feature type="domain" description="FAD/NAD(P)-binding" evidence="2">
    <location>
        <begin position="1"/>
        <end position="289"/>
    </location>
</feature>
<sequence>MRVVVIGGGPAGVAAAEAAVRAGADTVLVDSEPTLGGQFHRGNPQRVDSRVRHLANSTVWAVQGLRLHIRTGPADSPTRTGEAIDADAVVIATGAHDRVVPFPGWDLPGVYTAGAAQALAKGQGIAIGQRVLVSGTGPFLLPVAESLKHVGANVLGICDANTGAGWLRHPRAANPTKIAELLGYAIRLRTSWQPRTAVVAAHGDDKVSAVTVAKLNPDWTIRSQRRVAVDAVCVGHGFTPRLELAVSAGCKLADGFIAVDHTGATSVPGWYAAGEVTGIGGADLAAAEGEVAGTAAAGGPCPATALAKVRSGRRFAAALAAAHPIRPGWQTWLADDTLVCRCEEVTYRALREAIDLDATGTRTFKLTSRVGLGLCQGRMCGRSAVDLATTLAAQRRTFFTPADLQRRPIATPLRLAELASLPEEDL</sequence>
<organism evidence="3 4">
    <name type="scientific">Actinokineospora diospyrosa</name>
    <dbReference type="NCBI Taxonomy" id="103728"/>
    <lineage>
        <taxon>Bacteria</taxon>
        <taxon>Bacillati</taxon>
        <taxon>Actinomycetota</taxon>
        <taxon>Actinomycetes</taxon>
        <taxon>Pseudonocardiales</taxon>
        <taxon>Pseudonocardiaceae</taxon>
        <taxon>Actinokineospora</taxon>
    </lineage>
</organism>
<proteinExistence type="predicted"/>
<dbReference type="SUPFAM" id="SSF51905">
    <property type="entry name" value="FAD/NAD(P)-binding domain"/>
    <property type="match status" value="1"/>
</dbReference>
<dbReference type="InterPro" id="IPR051691">
    <property type="entry name" value="Metab_Enz_Cyan_OpOx_G3PDH"/>
</dbReference>
<dbReference type="PANTHER" id="PTHR42949:SF3">
    <property type="entry name" value="ANAEROBIC GLYCEROL-3-PHOSPHATE DEHYDROGENASE SUBUNIT B"/>
    <property type="match status" value="1"/>
</dbReference>
<dbReference type="Proteomes" id="UP001205185">
    <property type="component" value="Unassembled WGS sequence"/>
</dbReference>
<keyword evidence="3" id="KW-0670">Pyruvate</keyword>
<comment type="caution">
    <text evidence="3">The sequence shown here is derived from an EMBL/GenBank/DDBJ whole genome shotgun (WGS) entry which is preliminary data.</text>
</comment>
<evidence type="ECO:0000256" key="1">
    <source>
        <dbReference type="ARBA" id="ARBA00023002"/>
    </source>
</evidence>
<evidence type="ECO:0000259" key="2">
    <source>
        <dbReference type="Pfam" id="PF07992"/>
    </source>
</evidence>
<name>A0ABT1IDC0_9PSEU</name>
<dbReference type="InterPro" id="IPR041854">
    <property type="entry name" value="BFD-like_2Fe2S-bd_dom_sf"/>
</dbReference>
<dbReference type="Gene3D" id="1.10.10.1100">
    <property type="entry name" value="BFD-like [2Fe-2S]-binding domain"/>
    <property type="match status" value="1"/>
</dbReference>
<protein>
    <submittedName>
        <fullName evidence="3">Pyruvate/2-oxoglutarate dehydrogenase complex, dihydrolipoamide dehydrogenase (E3) component</fullName>
    </submittedName>
</protein>
<dbReference type="EMBL" id="JAMTCO010000007">
    <property type="protein sequence ID" value="MCP2270630.1"/>
    <property type="molecule type" value="Genomic_DNA"/>
</dbReference>
<dbReference type="RefSeq" id="WP_308210977.1">
    <property type="nucleotide sequence ID" value="NZ_BAAAVB010000009.1"/>
</dbReference>
<dbReference type="PRINTS" id="PR00368">
    <property type="entry name" value="FADPNR"/>
</dbReference>